<evidence type="ECO:0000313" key="2">
    <source>
        <dbReference type="EMBL" id="MBN8232107.1"/>
    </source>
</evidence>
<proteinExistence type="predicted"/>
<evidence type="ECO:0000313" key="3">
    <source>
        <dbReference type="Proteomes" id="UP000664052"/>
    </source>
</evidence>
<keyword evidence="1" id="KW-1133">Transmembrane helix</keyword>
<feature type="transmembrane region" description="Helical" evidence="1">
    <location>
        <begin position="52"/>
        <end position="70"/>
    </location>
</feature>
<keyword evidence="1" id="KW-0812">Transmembrane</keyword>
<sequence>MRCGTHDWSISGPLLNIQHKVGPIDGWLARGAALVVVAFPAVAYVTGLFGDVRIWLLMMAMGAVSLHHLTSRWKVVLDQQARTVWRRAGVREALGAKPQPLESFTSVALYMRDKGSTEGLFIAKVYVVALLGPSGALVLSHSDDRDEALSLAQAVARFLGLGLSVEGGQSRSVTARLEEAPLTDERLPDLPAGSSIQFKQDARGLTLELPACGWRPEYAAQAAFAVVIAVGGPLFLLKQWRQMFGMQSAASPVPIIVSTFFVACGAAFWWWVAREATSRWSINASSRGIELTRYGPWRGRKVTRLPASRIQDIDVRDARTKVSRGRGIVIEHDKGRELLGMDLSQEELEWAGIVLRRALATRPGQAPHPQERAAVSH</sequence>
<organism evidence="2 3">
    <name type="scientific">Corallococcus macrosporus</name>
    <dbReference type="NCBI Taxonomy" id="35"/>
    <lineage>
        <taxon>Bacteria</taxon>
        <taxon>Pseudomonadati</taxon>
        <taxon>Myxococcota</taxon>
        <taxon>Myxococcia</taxon>
        <taxon>Myxococcales</taxon>
        <taxon>Cystobacterineae</taxon>
        <taxon>Myxococcaceae</taxon>
        <taxon>Corallococcus</taxon>
    </lineage>
</organism>
<keyword evidence="3" id="KW-1185">Reference proteome</keyword>
<protein>
    <recommendedName>
        <fullName evidence="4">PH domain-containing protein</fullName>
    </recommendedName>
</protein>
<name>A0ABS3DLA5_9BACT</name>
<comment type="caution">
    <text evidence="2">The sequence shown here is derived from an EMBL/GenBank/DDBJ whole genome shotgun (WGS) entry which is preliminary data.</text>
</comment>
<reference evidence="2 3" key="1">
    <citation type="submission" date="2021-02" db="EMBL/GenBank/DDBJ databases">
        <title>De Novo genome assembly of isolated myxobacteria.</title>
        <authorList>
            <person name="Stevens D.C."/>
        </authorList>
    </citation>
    <scope>NUCLEOTIDE SEQUENCE [LARGE SCALE GENOMIC DNA]</scope>
    <source>
        <strain evidence="2 3">ATCC 29039</strain>
    </source>
</reference>
<dbReference type="Proteomes" id="UP000664052">
    <property type="component" value="Unassembled WGS sequence"/>
</dbReference>
<gene>
    <name evidence="2" type="ORF">JYK02_31785</name>
</gene>
<evidence type="ECO:0000256" key="1">
    <source>
        <dbReference type="SAM" id="Phobius"/>
    </source>
</evidence>
<feature type="transmembrane region" description="Helical" evidence="1">
    <location>
        <begin position="218"/>
        <end position="237"/>
    </location>
</feature>
<dbReference type="RefSeq" id="WP_207056625.1">
    <property type="nucleotide sequence ID" value="NZ_JAFIMU010000010.1"/>
</dbReference>
<feature type="transmembrane region" description="Helical" evidence="1">
    <location>
        <begin position="249"/>
        <end position="272"/>
    </location>
</feature>
<feature type="transmembrane region" description="Helical" evidence="1">
    <location>
        <begin position="27"/>
        <end position="46"/>
    </location>
</feature>
<accession>A0ABS3DLA5</accession>
<evidence type="ECO:0008006" key="4">
    <source>
        <dbReference type="Google" id="ProtNLM"/>
    </source>
</evidence>
<feature type="transmembrane region" description="Helical" evidence="1">
    <location>
        <begin position="121"/>
        <end position="139"/>
    </location>
</feature>
<dbReference type="EMBL" id="JAFIMU010000010">
    <property type="protein sequence ID" value="MBN8232107.1"/>
    <property type="molecule type" value="Genomic_DNA"/>
</dbReference>
<keyword evidence="1" id="KW-0472">Membrane</keyword>